<evidence type="ECO:0000256" key="4">
    <source>
        <dbReference type="ARBA" id="ARBA00022737"/>
    </source>
</evidence>
<dbReference type="PROSITE" id="PS51147">
    <property type="entry name" value="PFTA"/>
    <property type="match status" value="1"/>
</dbReference>
<dbReference type="GeneID" id="19882091"/>
<keyword evidence="4" id="KW-0677">Repeat</keyword>
<dbReference type="VEuPathDB" id="MicrosporidiaDB:VICG_01380"/>
<dbReference type="EMBL" id="JH370141">
    <property type="protein sequence ID" value="ELA41632.1"/>
    <property type="molecule type" value="Genomic_DNA"/>
</dbReference>
<dbReference type="InParanoid" id="L2GMV8"/>
<dbReference type="OrthoDB" id="2192310at2759"/>
<evidence type="ECO:0000313" key="6">
    <source>
        <dbReference type="Proteomes" id="UP000011082"/>
    </source>
</evidence>
<dbReference type="PANTHER" id="PTHR11129">
    <property type="entry name" value="PROTEIN FARNESYLTRANSFERASE ALPHA SUBUNIT/RAB GERANYLGERANYL TRANSFERASE ALPHA SUBUNIT"/>
    <property type="match status" value="1"/>
</dbReference>
<dbReference type="GO" id="GO:0005737">
    <property type="term" value="C:cytoplasm"/>
    <property type="evidence" value="ECO:0007669"/>
    <property type="project" value="TreeGrafter"/>
</dbReference>
<dbReference type="Pfam" id="PF01239">
    <property type="entry name" value="PPTA"/>
    <property type="match status" value="3"/>
</dbReference>
<organism evidence="5 6">
    <name type="scientific">Vittaforma corneae (strain ATCC 50505)</name>
    <name type="common">Microsporidian parasite</name>
    <name type="synonym">Nosema corneum</name>
    <dbReference type="NCBI Taxonomy" id="993615"/>
    <lineage>
        <taxon>Eukaryota</taxon>
        <taxon>Fungi</taxon>
        <taxon>Fungi incertae sedis</taxon>
        <taxon>Microsporidia</taxon>
        <taxon>Nosematidae</taxon>
        <taxon>Vittaforma</taxon>
    </lineage>
</organism>
<accession>L2GMV8</accession>
<evidence type="ECO:0000256" key="2">
    <source>
        <dbReference type="ARBA" id="ARBA00022602"/>
    </source>
</evidence>
<dbReference type="Proteomes" id="UP000011082">
    <property type="component" value="Unassembled WGS sequence"/>
</dbReference>
<evidence type="ECO:0000256" key="1">
    <source>
        <dbReference type="ARBA" id="ARBA00006734"/>
    </source>
</evidence>
<dbReference type="STRING" id="993615.L2GMV8"/>
<dbReference type="AlphaFoldDB" id="L2GMV8"/>
<keyword evidence="3" id="KW-0808">Transferase</keyword>
<dbReference type="Gene3D" id="1.25.40.120">
    <property type="entry name" value="Protein prenylyltransferase"/>
    <property type="match status" value="1"/>
</dbReference>
<name>L2GMV8_VITCO</name>
<comment type="similarity">
    <text evidence="1">Belongs to the protein prenyltransferase subunit alpha family.</text>
</comment>
<gene>
    <name evidence="5" type="ORF">VICG_01380</name>
</gene>
<dbReference type="RefSeq" id="XP_007604826.1">
    <property type="nucleotide sequence ID" value="XM_007604764.1"/>
</dbReference>
<proteinExistence type="inferred from homology"/>
<dbReference type="GO" id="GO:0008318">
    <property type="term" value="F:protein prenyltransferase activity"/>
    <property type="evidence" value="ECO:0007669"/>
    <property type="project" value="InterPro"/>
</dbReference>
<dbReference type="HOGENOM" id="CLU_885955_0_0_1"/>
<dbReference type="SUPFAM" id="SSF48439">
    <property type="entry name" value="Protein prenylyltransferase"/>
    <property type="match status" value="1"/>
</dbReference>
<sequence>MIHHGVARKESSGENLNSVSKEVEEIVAVRCMPNGIEKHEKMVLLNPDDYSSWNYLKAVFLGSNDKEEIKRQLDLTQEAIQINPKSYAAWFHRYLFFKKLKSNWFNEHKLCALLLKFDPRNFHCWNYCLKNEFEINADLHNPTSMHFKPFMENWLFIDPDDESVWRSYEKRRAQTMRGYLGIIRKYKNKIEVILENTFKGRMSINQKRVEIMYPVRRVVTDLIEEPEEILLNSECLKVEKEELPWIVDEVLRLSPECIHALKIKMQYTNQAEERQKISEILQGVDSMRKEYYKILENNTFITYIISYKS</sequence>
<evidence type="ECO:0000256" key="3">
    <source>
        <dbReference type="ARBA" id="ARBA00022679"/>
    </source>
</evidence>
<dbReference type="InterPro" id="IPR002088">
    <property type="entry name" value="Prenyl_trans_a"/>
</dbReference>
<keyword evidence="2" id="KW-0637">Prenyltransferase</keyword>
<dbReference type="OMA" id="PECIHAL"/>
<keyword evidence="6" id="KW-1185">Reference proteome</keyword>
<evidence type="ECO:0000313" key="5">
    <source>
        <dbReference type="EMBL" id="ELA41632.1"/>
    </source>
</evidence>
<reference evidence="6" key="1">
    <citation type="submission" date="2011-05" db="EMBL/GenBank/DDBJ databases">
        <title>The genome sequence of Vittaforma corneae strain ATCC 50505.</title>
        <authorList>
            <consortium name="The Broad Institute Genome Sequencing Platform"/>
            <person name="Cuomo C."/>
            <person name="Didier E."/>
            <person name="Bowers L."/>
            <person name="Young S.K."/>
            <person name="Zeng Q."/>
            <person name="Gargeya S."/>
            <person name="Fitzgerald M."/>
            <person name="Haas B."/>
            <person name="Abouelleil A."/>
            <person name="Alvarado L."/>
            <person name="Arachchi H.M."/>
            <person name="Berlin A."/>
            <person name="Chapman S.B."/>
            <person name="Gearin G."/>
            <person name="Goldberg J."/>
            <person name="Griggs A."/>
            <person name="Gujja S."/>
            <person name="Hansen M."/>
            <person name="Heiman D."/>
            <person name="Howarth C."/>
            <person name="Larimer J."/>
            <person name="Lui A."/>
            <person name="MacDonald P.J.P."/>
            <person name="McCowen C."/>
            <person name="Montmayeur A."/>
            <person name="Murphy C."/>
            <person name="Neiman D."/>
            <person name="Pearson M."/>
            <person name="Priest M."/>
            <person name="Roberts A."/>
            <person name="Saif S."/>
            <person name="Shea T."/>
            <person name="Sisk P."/>
            <person name="Stolte C."/>
            <person name="Sykes S."/>
            <person name="Wortman J."/>
            <person name="Nusbaum C."/>
            <person name="Birren B."/>
        </authorList>
    </citation>
    <scope>NUCLEOTIDE SEQUENCE [LARGE SCALE GENOMIC DNA]</scope>
    <source>
        <strain evidence="6">ATCC 50505</strain>
    </source>
</reference>
<protein>
    <submittedName>
        <fullName evidence="5">Uncharacterized protein</fullName>
    </submittedName>
</protein>